<name>A0ACC5W899_PANGG</name>
<comment type="caution">
    <text evidence="1">The sequence shown here is derived from an EMBL/GenBank/DDBJ whole genome shotgun (WGS) entry which is preliminary data.</text>
</comment>
<accession>A0ACC5W899</accession>
<evidence type="ECO:0000313" key="2">
    <source>
        <dbReference type="Proteomes" id="UP000829447"/>
    </source>
</evidence>
<dbReference type="EMBL" id="CM040454">
    <property type="protein sequence ID" value="MCI4374905.1"/>
    <property type="molecule type" value="Genomic_DNA"/>
</dbReference>
<gene>
    <name evidence="1" type="ORF">PGIGA_G00011840</name>
</gene>
<dbReference type="Proteomes" id="UP000829447">
    <property type="component" value="Linkage Group LG1"/>
</dbReference>
<keyword evidence="2" id="KW-1185">Reference proteome</keyword>
<proteinExistence type="predicted"/>
<protein>
    <submittedName>
        <fullName evidence="1">Uncharacterized protein</fullName>
    </submittedName>
</protein>
<organism evidence="1 2">
    <name type="scientific">Pangasianodon gigas</name>
    <name type="common">Mekong giant catfish</name>
    <name type="synonym">Pangasius gigas</name>
    <dbReference type="NCBI Taxonomy" id="30993"/>
    <lineage>
        <taxon>Eukaryota</taxon>
        <taxon>Metazoa</taxon>
        <taxon>Chordata</taxon>
        <taxon>Craniata</taxon>
        <taxon>Vertebrata</taxon>
        <taxon>Euteleostomi</taxon>
        <taxon>Actinopterygii</taxon>
        <taxon>Neopterygii</taxon>
        <taxon>Teleostei</taxon>
        <taxon>Ostariophysi</taxon>
        <taxon>Siluriformes</taxon>
        <taxon>Pangasiidae</taxon>
        <taxon>Pangasianodon</taxon>
    </lineage>
</organism>
<reference evidence="1 2" key="1">
    <citation type="journal article" date="2022" name="bioRxiv">
        <title>An ancient truncated duplication of the anti-Mullerian hormone receptor type 2 gene is a potential conserved master sex determinant in the Pangasiidae catfish family.</title>
        <authorList>
            <person name="Wen M."/>
            <person name="Pan Q."/>
            <person name="Jouanno E."/>
            <person name="Montfort J."/>
            <person name="Zahm M."/>
            <person name="Cabau C."/>
            <person name="Klopp C."/>
            <person name="Iampietro C."/>
            <person name="Roques C."/>
            <person name="Bouchez O."/>
            <person name="Castinel A."/>
            <person name="Donnadieu C."/>
            <person name="Parrinello H."/>
            <person name="Poncet C."/>
            <person name="Belmonte E."/>
            <person name="Gautier V."/>
            <person name="Avarre J.-C."/>
            <person name="Dugue R."/>
            <person name="Gustiano R."/>
            <person name="Ha T.T.T."/>
            <person name="Campet M."/>
            <person name="Sriphairoj K."/>
            <person name="Ribolli J."/>
            <person name="de Almeida F.L."/>
            <person name="Desvignes T."/>
            <person name="Postlethwait J.H."/>
            <person name="Bucao C.F."/>
            <person name="Robinson-Rechavi M."/>
            <person name="Bobe J."/>
            <person name="Herpin A."/>
            <person name="Guiguen Y."/>
        </authorList>
    </citation>
    <scope>NUCLEOTIDE SEQUENCE [LARGE SCALE GENOMIC DNA]</scope>
    <source>
        <strain evidence="1">YG-Dec2019</strain>
    </source>
</reference>
<evidence type="ECO:0000313" key="1">
    <source>
        <dbReference type="EMBL" id="MCI4374905.1"/>
    </source>
</evidence>
<sequence length="226" mass="25332">MKSFERLVLSHLKDITDPLLDPMPFAYRANRSVDDAVNMALHFILQHLDSPGSYARLLFVDFSSAFNTIVPSLLRDKLSQLNVIESSKRWWKCRNRFNEVGFVPFNILEPVSHIESLGPNKPPKAPAPPPMQMTSTLPLPTSLGMISDLNTSRPRSIALPPQHLPEDTEKVMQVNDELLQRLTSGKAALSRPLVIPRSADTSLPLYYHSPPAEVEGWLRGKGFSEP</sequence>